<accession>A0ABM3ZMK4</accession>
<name>A0ABM3ZMK4_PANGU</name>
<feature type="transmembrane region" description="Helical" evidence="12">
    <location>
        <begin position="45"/>
        <end position="65"/>
    </location>
</feature>
<dbReference type="PRINTS" id="PR00237">
    <property type="entry name" value="GPCRRHODOPSN"/>
</dbReference>
<dbReference type="RefSeq" id="XP_060549605.1">
    <property type="nucleotide sequence ID" value="XM_060693622.1"/>
</dbReference>
<organism evidence="14 15">
    <name type="scientific">Pantherophis guttatus</name>
    <name type="common">Corn snake</name>
    <name type="synonym">Elaphe guttata</name>
    <dbReference type="NCBI Taxonomy" id="94885"/>
    <lineage>
        <taxon>Eukaryota</taxon>
        <taxon>Metazoa</taxon>
        <taxon>Chordata</taxon>
        <taxon>Craniata</taxon>
        <taxon>Vertebrata</taxon>
        <taxon>Euteleostomi</taxon>
        <taxon>Lepidosauria</taxon>
        <taxon>Squamata</taxon>
        <taxon>Bifurcata</taxon>
        <taxon>Unidentata</taxon>
        <taxon>Episquamata</taxon>
        <taxon>Toxicofera</taxon>
        <taxon>Serpentes</taxon>
        <taxon>Colubroidea</taxon>
        <taxon>Colubridae</taxon>
        <taxon>Colubrinae</taxon>
        <taxon>Pantherophis</taxon>
    </lineage>
</organism>
<keyword evidence="8 10" id="KW-0675">Receptor</keyword>
<evidence type="ECO:0000256" key="12">
    <source>
        <dbReference type="SAM" id="Phobius"/>
    </source>
</evidence>
<dbReference type="PROSITE" id="PS00237">
    <property type="entry name" value="G_PROTEIN_RECEP_F1_1"/>
    <property type="match status" value="1"/>
</dbReference>
<gene>
    <name evidence="15" type="primary">LOC117668790</name>
</gene>
<dbReference type="Pfam" id="PF13853">
    <property type="entry name" value="7tm_4"/>
    <property type="match status" value="1"/>
</dbReference>
<protein>
    <submittedName>
        <fullName evidence="15">Olfactory receptor 13G1-like</fullName>
    </submittedName>
</protein>
<proteinExistence type="inferred from homology"/>
<feature type="transmembrane region" description="Helical" evidence="12">
    <location>
        <begin position="116"/>
        <end position="138"/>
    </location>
</feature>
<feature type="domain" description="G-protein coupled receptors family 1 profile" evidence="13">
    <location>
        <begin position="59"/>
        <end position="308"/>
    </location>
</feature>
<comment type="similarity">
    <text evidence="10">Belongs to the G-protein coupled receptor 1 family.</text>
</comment>
<feature type="transmembrane region" description="Helical" evidence="12">
    <location>
        <begin position="158"/>
        <end position="176"/>
    </location>
</feature>
<feature type="transmembrane region" description="Helical" evidence="12">
    <location>
        <begin position="293"/>
        <end position="310"/>
    </location>
</feature>
<evidence type="ECO:0000256" key="2">
    <source>
        <dbReference type="ARBA" id="ARBA00022475"/>
    </source>
</evidence>
<reference evidence="15" key="1">
    <citation type="submission" date="2025-08" db="UniProtKB">
        <authorList>
            <consortium name="RefSeq"/>
        </authorList>
    </citation>
    <scope>IDENTIFICATION</scope>
    <source>
        <tissue evidence="15">Blood</tissue>
    </source>
</reference>
<keyword evidence="7 12" id="KW-0472">Membrane</keyword>
<evidence type="ECO:0000256" key="9">
    <source>
        <dbReference type="ARBA" id="ARBA00023224"/>
    </source>
</evidence>
<evidence type="ECO:0000313" key="14">
    <source>
        <dbReference type="Proteomes" id="UP001652622"/>
    </source>
</evidence>
<dbReference type="Gene3D" id="1.20.1070.10">
    <property type="entry name" value="Rhodopsin 7-helix transmembrane proteins"/>
    <property type="match status" value="1"/>
</dbReference>
<dbReference type="InterPro" id="IPR050516">
    <property type="entry name" value="Olfactory_GPCR"/>
</dbReference>
<dbReference type="SUPFAM" id="SSF81321">
    <property type="entry name" value="Family A G protein-coupled receptor-like"/>
    <property type="match status" value="1"/>
</dbReference>
<dbReference type="InterPro" id="IPR000725">
    <property type="entry name" value="Olfact_rcpt"/>
</dbReference>
<dbReference type="Proteomes" id="UP001652622">
    <property type="component" value="Unplaced"/>
</dbReference>
<keyword evidence="14" id="KW-1185">Reference proteome</keyword>
<dbReference type="PANTHER" id="PTHR26452">
    <property type="entry name" value="OLFACTORY RECEPTOR"/>
    <property type="match status" value="1"/>
</dbReference>
<feature type="region of interest" description="Disordered" evidence="11">
    <location>
        <begin position="332"/>
        <end position="376"/>
    </location>
</feature>
<feature type="transmembrane region" description="Helical" evidence="12">
    <location>
        <begin position="256"/>
        <end position="278"/>
    </location>
</feature>
<dbReference type="InterPro" id="IPR000276">
    <property type="entry name" value="GPCR_Rhodpsn"/>
</dbReference>
<evidence type="ECO:0000256" key="6">
    <source>
        <dbReference type="ARBA" id="ARBA00023040"/>
    </source>
</evidence>
<evidence type="ECO:0000256" key="11">
    <source>
        <dbReference type="SAM" id="MobiDB-lite"/>
    </source>
</evidence>
<evidence type="ECO:0000313" key="15">
    <source>
        <dbReference type="RefSeq" id="XP_060549605.1"/>
    </source>
</evidence>
<evidence type="ECO:0000256" key="8">
    <source>
        <dbReference type="ARBA" id="ARBA00023170"/>
    </source>
</evidence>
<keyword evidence="4" id="KW-0716">Sensory transduction</keyword>
<dbReference type="PROSITE" id="PS50262">
    <property type="entry name" value="G_PROTEIN_RECEP_F1_2"/>
    <property type="match status" value="1"/>
</dbReference>
<evidence type="ECO:0000256" key="1">
    <source>
        <dbReference type="ARBA" id="ARBA00004651"/>
    </source>
</evidence>
<sequence>MVLDVWSILTQEDSSYNNIEIKNKSAILEFILVGLSTTTEIQTPLFWVFIFIFITALTANFILILTICSFKKLHTPMYFLIVNLSLVNVISISVTTPKLLYSLWTGGKTISFYGCIAQGYLFIWALGTELLLLSFMAFDRYAAICHPLQYTMIMRKQVCASIAIGVWVVGLVNSSTHSGLILQLSFCDSNVINHFFCDIPPLLHLSCSDITLNEIVLSSSDVIFGIGCCGLTLTSYLFIIRAIFRIRSTEGKKKAFSTCSSHFIVVSIFYSSVIYTYIRPSSAYSLDQDKQIALLYSVVTPVANPIIYTLRNKDFKEGLRVLTKTIGLLKNDTELPAPPKEDEPTYSKLQISKDPDGDESLPDSDNLNKQFLGDFTPSASPKRPYLCSGWDRGPPHFNWKDASGSSNSDTNALDDSDNGEWQFPRWSKHSNKGVPPKRLDIGCVASVNSITMAPKTYTDVLRLPEEEQRRWRVAMEREMDSLKKMKLFIPMEVPKQRKAIGTR</sequence>
<feature type="compositionally biased region" description="Basic and acidic residues" evidence="11">
    <location>
        <begin position="339"/>
        <end position="355"/>
    </location>
</feature>
<comment type="subcellular location">
    <subcellularLocation>
        <location evidence="1">Cell membrane</location>
        <topology evidence="1">Multi-pass membrane protein</topology>
    </subcellularLocation>
</comment>
<feature type="region of interest" description="Disordered" evidence="11">
    <location>
        <begin position="398"/>
        <end position="434"/>
    </location>
</feature>
<feature type="transmembrane region" description="Helical" evidence="12">
    <location>
        <begin position="77"/>
        <end position="96"/>
    </location>
</feature>
<evidence type="ECO:0000256" key="10">
    <source>
        <dbReference type="RuleBase" id="RU000688"/>
    </source>
</evidence>
<evidence type="ECO:0000256" key="3">
    <source>
        <dbReference type="ARBA" id="ARBA00022692"/>
    </source>
</evidence>
<keyword evidence="5 12" id="KW-1133">Transmembrane helix</keyword>
<dbReference type="GeneID" id="117668790"/>
<dbReference type="CDD" id="cd15232">
    <property type="entry name" value="7tmA_OR13-like"/>
    <property type="match status" value="1"/>
</dbReference>
<feature type="transmembrane region" description="Helical" evidence="12">
    <location>
        <begin position="222"/>
        <end position="244"/>
    </location>
</feature>
<dbReference type="PRINTS" id="PR00245">
    <property type="entry name" value="OLFACTORYR"/>
</dbReference>
<keyword evidence="6 10" id="KW-0297">G-protein coupled receptor</keyword>
<keyword evidence="4" id="KW-0552">Olfaction</keyword>
<keyword evidence="3 10" id="KW-0812">Transmembrane</keyword>
<dbReference type="InterPro" id="IPR017452">
    <property type="entry name" value="GPCR_Rhodpsn_7TM"/>
</dbReference>
<keyword evidence="9 10" id="KW-0807">Transducer</keyword>
<evidence type="ECO:0000259" key="13">
    <source>
        <dbReference type="PROSITE" id="PS50262"/>
    </source>
</evidence>
<evidence type="ECO:0000256" key="5">
    <source>
        <dbReference type="ARBA" id="ARBA00022989"/>
    </source>
</evidence>
<evidence type="ECO:0000256" key="4">
    <source>
        <dbReference type="ARBA" id="ARBA00022725"/>
    </source>
</evidence>
<evidence type="ECO:0000256" key="7">
    <source>
        <dbReference type="ARBA" id="ARBA00023136"/>
    </source>
</evidence>
<keyword evidence="2" id="KW-1003">Cell membrane</keyword>